<evidence type="ECO:0000313" key="2">
    <source>
        <dbReference type="EMBL" id="PAA56777.1"/>
    </source>
</evidence>
<name>A0A267E7B9_9PLAT</name>
<evidence type="ECO:0000256" key="1">
    <source>
        <dbReference type="SAM" id="MobiDB-lite"/>
    </source>
</evidence>
<dbReference type="CDD" id="cd14349">
    <property type="entry name" value="UBA_CF106"/>
    <property type="match status" value="1"/>
</dbReference>
<dbReference type="EMBL" id="NIVC01002574">
    <property type="protein sequence ID" value="PAA56777.1"/>
    <property type="molecule type" value="Genomic_DNA"/>
</dbReference>
<dbReference type="AlphaFoldDB" id="A0A267E7B9"/>
<keyword evidence="3" id="KW-1185">Reference proteome</keyword>
<sequence>MEVDELGSGGGSSGDPENQLVNMFSSMATEDKDNLVKALQAIVGTSVSPANCQFFLELANWNLSGAIGAYYDFDFSQQQQQPQQQLLRQDLVATDTSGPRLAILSCEAVVCEDSSLAVSCTVYNESTNDCPPGCRLVCCPESADASGGAYLCEPCQLPIMRPGSNCSCRFILPPLSAGALNDLANPGRRVRLRLVAPDGLPLTLPASTRCLDLVDLAMRGRGGAESGACADAASRPGADSPVAVNPPPSPSHADENMMD</sequence>
<reference evidence="2 3" key="1">
    <citation type="submission" date="2017-06" db="EMBL/GenBank/DDBJ databases">
        <title>A platform for efficient transgenesis in Macrostomum lignano, a flatworm model organism for stem cell research.</title>
        <authorList>
            <person name="Berezikov E."/>
        </authorList>
    </citation>
    <scope>NUCLEOTIDE SEQUENCE [LARGE SCALE GENOMIC DNA]</scope>
    <source>
        <strain evidence="2">DV1</strain>
        <tissue evidence="2">Whole organism</tissue>
    </source>
</reference>
<gene>
    <name evidence="2" type="ORF">BOX15_Mlig016449g1</name>
</gene>
<dbReference type="Pfam" id="PF14555">
    <property type="entry name" value="UBA_4"/>
    <property type="match status" value="1"/>
</dbReference>
<dbReference type="Proteomes" id="UP000215902">
    <property type="component" value="Unassembled WGS sequence"/>
</dbReference>
<organism evidence="2 3">
    <name type="scientific">Macrostomum lignano</name>
    <dbReference type="NCBI Taxonomy" id="282301"/>
    <lineage>
        <taxon>Eukaryota</taxon>
        <taxon>Metazoa</taxon>
        <taxon>Spiralia</taxon>
        <taxon>Lophotrochozoa</taxon>
        <taxon>Platyhelminthes</taxon>
        <taxon>Rhabditophora</taxon>
        <taxon>Macrostomorpha</taxon>
        <taxon>Macrostomida</taxon>
        <taxon>Macrostomidae</taxon>
        <taxon>Macrostomum</taxon>
    </lineage>
</organism>
<comment type="caution">
    <text evidence="2">The sequence shown here is derived from an EMBL/GenBank/DDBJ whole genome shotgun (WGS) entry which is preliminary data.</text>
</comment>
<dbReference type="InterPro" id="IPR039517">
    <property type="entry name" value="C6orf106_UBA-like"/>
</dbReference>
<protein>
    <submittedName>
        <fullName evidence="2">Uncharacterized protein</fullName>
    </submittedName>
</protein>
<accession>A0A267E7B9</accession>
<proteinExistence type="predicted"/>
<evidence type="ECO:0000313" key="3">
    <source>
        <dbReference type="Proteomes" id="UP000215902"/>
    </source>
</evidence>
<feature type="region of interest" description="Disordered" evidence="1">
    <location>
        <begin position="226"/>
        <end position="259"/>
    </location>
</feature>
<dbReference type="Gene3D" id="1.10.8.10">
    <property type="entry name" value="DNA helicase RuvA subunit, C-terminal domain"/>
    <property type="match status" value="1"/>
</dbReference>
<dbReference type="STRING" id="282301.A0A267E7B9"/>
<dbReference type="OrthoDB" id="661148at2759"/>